<feature type="binding site" evidence="13">
    <location>
        <begin position="206"/>
        <end position="208"/>
    </location>
    <ligand>
        <name>pyridoxal 5'-phosphate</name>
        <dbReference type="ChEBI" id="CHEBI:597326"/>
    </ligand>
</feature>
<comment type="caution">
    <text evidence="16">The sequence shown here is derived from an EMBL/GenBank/DDBJ whole genome shotgun (WGS) entry which is preliminary data.</text>
</comment>
<evidence type="ECO:0000256" key="13">
    <source>
        <dbReference type="HAMAP-Rule" id="MF_00331"/>
    </source>
</evidence>
<dbReference type="PROSITE" id="PS00595">
    <property type="entry name" value="AA_TRANSFER_CLASS_5"/>
    <property type="match status" value="1"/>
</dbReference>
<dbReference type="eggNOG" id="COG1104">
    <property type="taxonomic scope" value="Bacteria"/>
</dbReference>
<dbReference type="AlphaFoldDB" id="A0A226WMX3"/>
<feature type="binding site" evidence="13">
    <location>
        <position position="246"/>
    </location>
    <ligand>
        <name>pyridoxal 5'-phosphate</name>
        <dbReference type="ChEBI" id="CHEBI:597326"/>
    </ligand>
</feature>
<dbReference type="UniPathway" id="UPA00266"/>
<evidence type="ECO:0000256" key="10">
    <source>
        <dbReference type="ARBA" id="ARBA00023014"/>
    </source>
</evidence>
<dbReference type="SUPFAM" id="SSF53383">
    <property type="entry name" value="PLP-dependent transferases"/>
    <property type="match status" value="1"/>
</dbReference>
<keyword evidence="8 13" id="KW-0663">Pyridoxal phosphate</keyword>
<keyword evidence="6 13" id="KW-0001">2Fe-2S</keyword>
<feature type="binding site" evidence="13">
    <location>
        <position position="158"/>
    </location>
    <ligand>
        <name>pyridoxal 5'-phosphate</name>
        <dbReference type="ChEBI" id="CHEBI:597326"/>
    </ligand>
</feature>
<evidence type="ECO:0000256" key="4">
    <source>
        <dbReference type="ARBA" id="ARBA00012239"/>
    </source>
</evidence>
<dbReference type="EC" id="2.8.1.7" evidence="4 13"/>
<comment type="pathway">
    <text evidence="2 13">Cofactor biosynthesis; iron-sulfur cluster biosynthesis.</text>
</comment>
<evidence type="ECO:0000256" key="7">
    <source>
        <dbReference type="ARBA" id="ARBA00022723"/>
    </source>
</evidence>
<name>A0A226WMX3_CABSO</name>
<dbReference type="InterPro" id="IPR015424">
    <property type="entry name" value="PyrdxlP-dep_Trfase"/>
</dbReference>
<dbReference type="Gene3D" id="3.90.1150.10">
    <property type="entry name" value="Aspartate Aminotransferase, domain 1"/>
    <property type="match status" value="1"/>
</dbReference>
<feature type="binding site" description="via persulfide group" evidence="13">
    <location>
        <position position="331"/>
    </location>
    <ligand>
        <name>[2Fe-2S] cluster</name>
        <dbReference type="ChEBI" id="CHEBI:190135"/>
        <note>ligand shared with IscU</note>
    </ligand>
</feature>
<organism evidence="16 17">
    <name type="scientific">Caballeronia sordidicola</name>
    <name type="common">Burkholderia sordidicola</name>
    <dbReference type="NCBI Taxonomy" id="196367"/>
    <lineage>
        <taxon>Bacteria</taxon>
        <taxon>Pseudomonadati</taxon>
        <taxon>Pseudomonadota</taxon>
        <taxon>Betaproteobacteria</taxon>
        <taxon>Burkholderiales</taxon>
        <taxon>Burkholderiaceae</taxon>
        <taxon>Caballeronia</taxon>
    </lineage>
</organism>
<dbReference type="PIRSF" id="PIRSF005572">
    <property type="entry name" value="NifS"/>
    <property type="match status" value="1"/>
</dbReference>
<keyword evidence="5 13" id="KW-0808">Transferase</keyword>
<proteinExistence type="inferred from homology"/>
<comment type="subunit">
    <text evidence="13">Homodimer. Forms a heterotetramer with IscU, interacts with other sulfur acceptors.</text>
</comment>
<keyword evidence="7 13" id="KW-0479">Metal-binding</keyword>
<dbReference type="GO" id="GO:0044571">
    <property type="term" value="P:[2Fe-2S] cluster assembly"/>
    <property type="evidence" value="ECO:0007669"/>
    <property type="project" value="UniProtKB-UniRule"/>
</dbReference>
<evidence type="ECO:0000256" key="11">
    <source>
        <dbReference type="ARBA" id="ARBA00050776"/>
    </source>
</evidence>
<feature type="binding site" evidence="13">
    <location>
        <position position="186"/>
    </location>
    <ligand>
        <name>pyridoxal 5'-phosphate</name>
        <dbReference type="ChEBI" id="CHEBI:597326"/>
    </ligand>
</feature>
<feature type="active site" description="Cysteine persulfide intermediate" evidence="13">
    <location>
        <position position="331"/>
    </location>
</feature>
<dbReference type="GO" id="GO:0051537">
    <property type="term" value="F:2 iron, 2 sulfur cluster binding"/>
    <property type="evidence" value="ECO:0007669"/>
    <property type="project" value="UniProtKB-UniRule"/>
</dbReference>
<keyword evidence="9 13" id="KW-0408">Iron</keyword>
<sequence>MNNDIPHLPIYMDYSATTPVDPRVVDKMIPYLREQFGNPASRSHQYGWDAERAVEEARENVAKLVNCDPREIIWTSGATESDNLAIKGAAHFYKSKGRHIITVKTEHKAVLDTCRELEREGFEVTYLDVKDDGLLDLDKFQAAIRPDTILVSVMSVNNEIGVIQDIAAIGEITRAKGIIFHVDAAQATGKIEIDLQKQKVDLMSFSAHKTYGPKGIGALFVRRKPRIRIEAQMHGGGHERGMRSGTLATHQIVGMGEAFRIAREEMAVENERVRMLRDRLLKGLSEMEEVYVNGDMDIRVPHNLNISFNFVEGESLIMAVKDVAVSSGSACTSASLEPSYVLRALGRNDELAHSSIRFTVGRFTTEQDVDYVINLLKGKIQKLRDLSPLWEMHKDGIDISSIQWAAH</sequence>
<dbReference type="InterPro" id="IPR015422">
    <property type="entry name" value="PyrdxlP-dep_Trfase_small"/>
</dbReference>
<comment type="similarity">
    <text evidence="3 13">Belongs to the class-V pyridoxal-phosphate-dependent aminotransferase family. NifS/IscS subfamily.</text>
</comment>
<feature type="domain" description="Aminotransferase class V" evidence="15">
    <location>
        <begin position="10"/>
        <end position="372"/>
    </location>
</feature>
<feature type="binding site" evidence="13">
    <location>
        <begin position="78"/>
        <end position="79"/>
    </location>
    <ligand>
        <name>pyridoxal 5'-phosphate</name>
        <dbReference type="ChEBI" id="CHEBI:597326"/>
    </ligand>
</feature>
<evidence type="ECO:0000259" key="15">
    <source>
        <dbReference type="Pfam" id="PF00266"/>
    </source>
</evidence>
<protein>
    <recommendedName>
        <fullName evidence="12 13">Cysteine desulfurase IscS</fullName>
        <ecNumber evidence="4 13">2.8.1.7</ecNumber>
    </recommendedName>
</protein>
<evidence type="ECO:0000256" key="1">
    <source>
        <dbReference type="ARBA" id="ARBA00001933"/>
    </source>
</evidence>
<dbReference type="InterPro" id="IPR015421">
    <property type="entry name" value="PyrdxlP-dep_Trfase_major"/>
</dbReference>
<dbReference type="NCBIfam" id="NF010611">
    <property type="entry name" value="PRK14012.1"/>
    <property type="match status" value="1"/>
</dbReference>
<gene>
    <name evidence="13" type="primary">iscS</name>
    <name evidence="16" type="ORF">BSU04_41215</name>
</gene>
<dbReference type="PANTHER" id="PTHR11601:SF34">
    <property type="entry name" value="CYSTEINE DESULFURASE"/>
    <property type="match status" value="1"/>
</dbReference>
<evidence type="ECO:0000313" key="17">
    <source>
        <dbReference type="Proteomes" id="UP000214720"/>
    </source>
</evidence>
<accession>A0A226WMX3</accession>
<dbReference type="PANTHER" id="PTHR11601">
    <property type="entry name" value="CYSTEINE DESULFURYLASE FAMILY MEMBER"/>
    <property type="match status" value="1"/>
</dbReference>
<dbReference type="InterPro" id="IPR020578">
    <property type="entry name" value="Aminotrans_V_PyrdxlP_BS"/>
</dbReference>
<dbReference type="OrthoDB" id="9808002at2"/>
<comment type="catalytic activity">
    <reaction evidence="11 13">
        <text>(sulfur carrier)-H + L-cysteine = (sulfur carrier)-SH + L-alanine</text>
        <dbReference type="Rhea" id="RHEA:43892"/>
        <dbReference type="Rhea" id="RHEA-COMP:14737"/>
        <dbReference type="Rhea" id="RHEA-COMP:14739"/>
        <dbReference type="ChEBI" id="CHEBI:29917"/>
        <dbReference type="ChEBI" id="CHEBI:35235"/>
        <dbReference type="ChEBI" id="CHEBI:57972"/>
        <dbReference type="ChEBI" id="CHEBI:64428"/>
        <dbReference type="EC" id="2.8.1.7"/>
    </reaction>
</comment>
<comment type="function">
    <text evidence="13">Master enzyme that delivers sulfur to a number of partners involved in Fe-S cluster assembly, tRNA modification or cofactor biosynthesis. Catalyzes the removal of elemental sulfur atoms from cysteine to produce alanine. Functions as a sulfur delivery protein for Fe-S cluster synthesis onto IscU, an Fe-S scaffold assembly protein, as well as other S acceptor proteins.</text>
</comment>
<feature type="modified residue" description="N6-(pyridoxal phosphate)lysine" evidence="13">
    <location>
        <position position="209"/>
    </location>
</feature>
<dbReference type="Gene3D" id="3.40.640.10">
    <property type="entry name" value="Type I PLP-dependent aspartate aminotransferase-like (Major domain)"/>
    <property type="match status" value="1"/>
</dbReference>
<dbReference type="InterPro" id="IPR016454">
    <property type="entry name" value="Cysteine_dSase"/>
</dbReference>
<evidence type="ECO:0000256" key="14">
    <source>
        <dbReference type="RuleBase" id="RU004504"/>
    </source>
</evidence>
<comment type="subcellular location">
    <subcellularLocation>
        <location evidence="13">Cytoplasm</location>
    </subcellularLocation>
</comment>
<dbReference type="GO" id="GO:0030170">
    <property type="term" value="F:pyridoxal phosphate binding"/>
    <property type="evidence" value="ECO:0007669"/>
    <property type="project" value="UniProtKB-UniRule"/>
</dbReference>
<dbReference type="HAMAP" id="MF_00331">
    <property type="entry name" value="Cys_desulf_IscS"/>
    <property type="match status" value="1"/>
</dbReference>
<dbReference type="NCBIfam" id="TIGR02006">
    <property type="entry name" value="IscS"/>
    <property type="match status" value="1"/>
</dbReference>
<evidence type="ECO:0000313" key="16">
    <source>
        <dbReference type="EMBL" id="OXC72535.1"/>
    </source>
</evidence>
<dbReference type="FunFam" id="3.90.1150.10:FF:000002">
    <property type="entry name" value="Cysteine desulfurase IscS"/>
    <property type="match status" value="1"/>
</dbReference>
<dbReference type="EMBL" id="MTHB01000275">
    <property type="protein sequence ID" value="OXC72535.1"/>
    <property type="molecule type" value="Genomic_DNA"/>
</dbReference>
<keyword evidence="10 13" id="KW-0411">Iron-sulfur</keyword>
<keyword evidence="13" id="KW-0963">Cytoplasm</keyword>
<evidence type="ECO:0000256" key="6">
    <source>
        <dbReference type="ARBA" id="ARBA00022714"/>
    </source>
</evidence>
<dbReference type="FunFam" id="3.40.640.10:FF:000003">
    <property type="entry name" value="Cysteine desulfurase IscS"/>
    <property type="match status" value="1"/>
</dbReference>
<dbReference type="GO" id="GO:1990221">
    <property type="term" value="C:L-cysteine desulfurase complex"/>
    <property type="evidence" value="ECO:0007669"/>
    <property type="project" value="UniProtKB-ARBA"/>
</dbReference>
<dbReference type="InterPro" id="IPR010240">
    <property type="entry name" value="Cys_deSase_IscS"/>
</dbReference>
<reference evidence="17" key="1">
    <citation type="submission" date="2017-01" db="EMBL/GenBank/DDBJ databases">
        <title>Genome Analysis of Deinococcus marmoris KOPRI26562.</title>
        <authorList>
            <person name="Kim J.H."/>
            <person name="Oh H.-M."/>
        </authorList>
    </citation>
    <scope>NUCLEOTIDE SEQUENCE [LARGE SCALE GENOMIC DNA]</scope>
    <source>
        <strain evidence="17">PAMC 26633</strain>
    </source>
</reference>
<evidence type="ECO:0000256" key="8">
    <source>
        <dbReference type="ARBA" id="ARBA00022898"/>
    </source>
</evidence>
<evidence type="ECO:0000256" key="9">
    <source>
        <dbReference type="ARBA" id="ARBA00023004"/>
    </source>
</evidence>
<evidence type="ECO:0000256" key="5">
    <source>
        <dbReference type="ARBA" id="ARBA00022679"/>
    </source>
</evidence>
<dbReference type="GO" id="GO:0046872">
    <property type="term" value="F:metal ion binding"/>
    <property type="evidence" value="ECO:0007669"/>
    <property type="project" value="UniProtKB-KW"/>
</dbReference>
<evidence type="ECO:0000256" key="2">
    <source>
        <dbReference type="ARBA" id="ARBA00005151"/>
    </source>
</evidence>
<dbReference type="Pfam" id="PF00266">
    <property type="entry name" value="Aminotran_5"/>
    <property type="match status" value="1"/>
</dbReference>
<evidence type="ECO:0000256" key="3">
    <source>
        <dbReference type="ARBA" id="ARBA00006490"/>
    </source>
</evidence>
<dbReference type="GO" id="GO:0031071">
    <property type="term" value="F:cysteine desulfurase activity"/>
    <property type="evidence" value="ECO:0007669"/>
    <property type="project" value="UniProtKB-UniRule"/>
</dbReference>
<dbReference type="InterPro" id="IPR000192">
    <property type="entry name" value="Aminotrans_V_dom"/>
</dbReference>
<dbReference type="RefSeq" id="WP_089165621.1">
    <property type="nucleotide sequence ID" value="NZ_MTHB01000275.1"/>
</dbReference>
<comment type="cofactor">
    <cofactor evidence="1 13 14">
        <name>pyridoxal 5'-phosphate</name>
        <dbReference type="ChEBI" id="CHEBI:597326"/>
    </cofactor>
</comment>
<evidence type="ECO:0000256" key="12">
    <source>
        <dbReference type="ARBA" id="ARBA00072125"/>
    </source>
</evidence>
<dbReference type="Proteomes" id="UP000214720">
    <property type="component" value="Unassembled WGS sequence"/>
</dbReference>